<dbReference type="Proteomes" id="UP000192917">
    <property type="component" value="Unassembled WGS sequence"/>
</dbReference>
<dbReference type="RefSeq" id="WP_085126898.1">
    <property type="nucleotide sequence ID" value="NZ_FWZX01000046.1"/>
</dbReference>
<protein>
    <submittedName>
        <fullName evidence="1">Uncharacterized protein</fullName>
    </submittedName>
</protein>
<evidence type="ECO:0000313" key="1">
    <source>
        <dbReference type="EMBL" id="SMF82400.1"/>
    </source>
</evidence>
<sequence length="66" mass="7142">MIYTLVLLVCVAGSSAPCQVHEEQANDLSASPSTAFVQAQTLVAQWLESHPGYEIQDWRLKPGKGA</sequence>
<dbReference type="AlphaFoldDB" id="A0A1Y6CQY6"/>
<keyword evidence="2" id="KW-1185">Reference proteome</keyword>
<proteinExistence type="predicted"/>
<accession>A0A1Y6CQY6</accession>
<evidence type="ECO:0000313" key="2">
    <source>
        <dbReference type="Proteomes" id="UP000192917"/>
    </source>
</evidence>
<dbReference type="EMBL" id="FWZX01000046">
    <property type="protein sequence ID" value="SMF82400.1"/>
    <property type="molecule type" value="Genomic_DNA"/>
</dbReference>
<reference evidence="1 2" key="1">
    <citation type="submission" date="2017-04" db="EMBL/GenBank/DDBJ databases">
        <authorList>
            <person name="Afonso C.L."/>
            <person name="Miller P.J."/>
            <person name="Scott M.A."/>
            <person name="Spackman E."/>
            <person name="Goraichik I."/>
            <person name="Dimitrov K.M."/>
            <person name="Suarez D.L."/>
            <person name="Swayne D.E."/>
        </authorList>
    </citation>
    <scope>NUCLEOTIDE SEQUENCE [LARGE SCALE GENOMIC DNA]</scope>
    <source>
        <strain evidence="1 2">USBA 355</strain>
    </source>
</reference>
<gene>
    <name evidence="1" type="ORF">SAMN05428998_14626</name>
</gene>
<organism evidence="1 2">
    <name type="scientific">Tistlia consotensis USBA 355</name>
    <dbReference type="NCBI Taxonomy" id="560819"/>
    <lineage>
        <taxon>Bacteria</taxon>
        <taxon>Pseudomonadati</taxon>
        <taxon>Pseudomonadota</taxon>
        <taxon>Alphaproteobacteria</taxon>
        <taxon>Rhodospirillales</taxon>
        <taxon>Rhodovibrionaceae</taxon>
        <taxon>Tistlia</taxon>
    </lineage>
</organism>
<name>A0A1Y6CQY6_9PROT</name>